<dbReference type="GO" id="GO:0005886">
    <property type="term" value="C:plasma membrane"/>
    <property type="evidence" value="ECO:0007669"/>
    <property type="project" value="UniProtKB-SubCell"/>
</dbReference>
<feature type="transmembrane region" description="Helical" evidence="6">
    <location>
        <begin position="40"/>
        <end position="59"/>
    </location>
</feature>
<accession>A0A2W2BHT3</accession>
<dbReference type="Pfam" id="PF03772">
    <property type="entry name" value="Competence"/>
    <property type="match status" value="1"/>
</dbReference>
<name>A0A2W2BHT3_9BACT</name>
<dbReference type="Pfam" id="PF13567">
    <property type="entry name" value="DUF4131"/>
    <property type="match status" value="1"/>
</dbReference>
<feature type="domain" description="ComEC/Rec2-related protein" evidence="7">
    <location>
        <begin position="244"/>
        <end position="286"/>
    </location>
</feature>
<feature type="transmembrane region" description="Helical" evidence="6">
    <location>
        <begin position="265"/>
        <end position="287"/>
    </location>
</feature>
<dbReference type="Proteomes" id="UP000248745">
    <property type="component" value="Unassembled WGS sequence"/>
</dbReference>
<evidence type="ECO:0000256" key="2">
    <source>
        <dbReference type="ARBA" id="ARBA00022475"/>
    </source>
</evidence>
<keyword evidence="3 6" id="KW-0812">Transmembrane</keyword>
<dbReference type="InterPro" id="IPR025405">
    <property type="entry name" value="DUF4131"/>
</dbReference>
<dbReference type="OrthoDB" id="9761531at2"/>
<comment type="subcellular location">
    <subcellularLocation>
        <location evidence="1">Cell membrane</location>
        <topology evidence="1">Multi-pass membrane protein</topology>
    </subcellularLocation>
</comment>
<proteinExistence type="predicted"/>
<comment type="caution">
    <text evidence="9">The sequence shown here is derived from an EMBL/GenBank/DDBJ whole genome shotgun (WGS) entry which is preliminary data.</text>
</comment>
<keyword evidence="4 6" id="KW-1133">Transmembrane helix</keyword>
<protein>
    <recommendedName>
        <fullName evidence="11">ComEC/Rec2-related protein domain-containing protein</fullName>
    </recommendedName>
</protein>
<dbReference type="AlphaFoldDB" id="A0A2W2BHT3"/>
<dbReference type="PANTHER" id="PTHR30619">
    <property type="entry name" value="DNA INTERNALIZATION/COMPETENCE PROTEIN COMEC/REC2"/>
    <property type="match status" value="1"/>
</dbReference>
<evidence type="ECO:0000259" key="7">
    <source>
        <dbReference type="Pfam" id="PF03772"/>
    </source>
</evidence>
<dbReference type="PANTHER" id="PTHR30619:SF1">
    <property type="entry name" value="RECOMBINATION PROTEIN 2"/>
    <property type="match status" value="1"/>
</dbReference>
<reference evidence="9 10" key="1">
    <citation type="submission" date="2018-06" db="EMBL/GenBank/DDBJ databases">
        <title>Mucibacter soli gen. nov., sp. nov., a new member of the family Chitinophagaceae producing mucin.</title>
        <authorList>
            <person name="Kim M.-K."/>
            <person name="Park S."/>
            <person name="Kim T.-S."/>
            <person name="Joung Y."/>
            <person name="Han J.-H."/>
            <person name="Kim S.B."/>
        </authorList>
    </citation>
    <scope>NUCLEOTIDE SEQUENCE [LARGE SCALE GENOMIC DNA]</scope>
    <source>
        <strain evidence="9 10">R1-15</strain>
    </source>
</reference>
<evidence type="ECO:0000256" key="1">
    <source>
        <dbReference type="ARBA" id="ARBA00004651"/>
    </source>
</evidence>
<evidence type="ECO:0008006" key="11">
    <source>
        <dbReference type="Google" id="ProtNLM"/>
    </source>
</evidence>
<evidence type="ECO:0000313" key="9">
    <source>
        <dbReference type="EMBL" id="PZF73066.1"/>
    </source>
</evidence>
<keyword evidence="10" id="KW-1185">Reference proteome</keyword>
<evidence type="ECO:0000256" key="3">
    <source>
        <dbReference type="ARBA" id="ARBA00022692"/>
    </source>
</evidence>
<evidence type="ECO:0000259" key="8">
    <source>
        <dbReference type="Pfam" id="PF13567"/>
    </source>
</evidence>
<dbReference type="InterPro" id="IPR004477">
    <property type="entry name" value="ComEC_N"/>
</dbReference>
<feature type="domain" description="DUF4131" evidence="8">
    <location>
        <begin position="48"/>
        <end position="200"/>
    </location>
</feature>
<evidence type="ECO:0000313" key="10">
    <source>
        <dbReference type="Proteomes" id="UP000248745"/>
    </source>
</evidence>
<evidence type="ECO:0000256" key="6">
    <source>
        <dbReference type="SAM" id="Phobius"/>
    </source>
</evidence>
<organism evidence="9 10">
    <name type="scientific">Taibaiella soli</name>
    <dbReference type="NCBI Taxonomy" id="1649169"/>
    <lineage>
        <taxon>Bacteria</taxon>
        <taxon>Pseudomonadati</taxon>
        <taxon>Bacteroidota</taxon>
        <taxon>Chitinophagia</taxon>
        <taxon>Chitinophagales</taxon>
        <taxon>Chitinophagaceae</taxon>
        <taxon>Taibaiella</taxon>
    </lineage>
</organism>
<keyword evidence="2" id="KW-1003">Cell membrane</keyword>
<sequence>MQHWPISRAYFWEKAPFFRILIPFIAGIICYDRFAIFNNIHAVTSFTVAAFAVGFLLLSKKKLSISVARKINSSAIFVSLFFIALIISFAHDDRQKSDCFAHQMVTAEAWKVQVIAPPQEKEKTRKLKVSVQNALCGDSSNIVSGKAFLYLYKDSSFNVHENDQLIIPNHFQPVKNAGNPFEMDYARFAARDNFYFQQFLSLHDVVLLPDHSKPGLLAQIHQFSLNQLARFIKDKPTLTLLQAMLVGEDNALDEDTRQAYSQTGIIHIVSISGSHVVLLFYIICALFA</sequence>
<dbReference type="InterPro" id="IPR052159">
    <property type="entry name" value="Competence_DNA_uptake"/>
</dbReference>
<feature type="transmembrane region" description="Helical" evidence="6">
    <location>
        <begin position="16"/>
        <end position="34"/>
    </location>
</feature>
<dbReference type="EMBL" id="QKTW01000015">
    <property type="protein sequence ID" value="PZF73066.1"/>
    <property type="molecule type" value="Genomic_DNA"/>
</dbReference>
<evidence type="ECO:0000256" key="5">
    <source>
        <dbReference type="ARBA" id="ARBA00023136"/>
    </source>
</evidence>
<keyword evidence="5 6" id="KW-0472">Membrane</keyword>
<evidence type="ECO:0000256" key="4">
    <source>
        <dbReference type="ARBA" id="ARBA00022989"/>
    </source>
</evidence>
<feature type="transmembrane region" description="Helical" evidence="6">
    <location>
        <begin position="71"/>
        <end position="90"/>
    </location>
</feature>
<gene>
    <name evidence="9" type="ORF">DN068_09335</name>
</gene>